<dbReference type="GeneID" id="24111056"/>
<evidence type="ECO:0000313" key="2">
    <source>
        <dbReference type="Proteomes" id="UP000014071"/>
    </source>
</evidence>
<dbReference type="AlphaFoldDB" id="R9PJ95"/>
<reference evidence="2" key="1">
    <citation type="journal article" date="2013" name="Genome Announc.">
        <title>Draft genome sequence of the basidiomycetous yeast-like fungus Pseudozyma hubeiensis SY62, which produces an abundant amount of the biosurfactant mannosylerythritol lipids.</title>
        <authorList>
            <person name="Konishi M."/>
            <person name="Hatada Y."/>
            <person name="Horiuchi J."/>
        </authorList>
    </citation>
    <scope>NUCLEOTIDE SEQUENCE [LARGE SCALE GENOMIC DNA]</scope>
    <source>
        <strain evidence="2">SY62</strain>
    </source>
</reference>
<dbReference type="Proteomes" id="UP000014071">
    <property type="component" value="Unassembled WGS sequence"/>
</dbReference>
<dbReference type="EMBL" id="DF238816">
    <property type="protein sequence ID" value="GAC98190.1"/>
    <property type="molecule type" value="Genomic_DNA"/>
</dbReference>
<accession>R9PJ95</accession>
<gene>
    <name evidence="1" type="ORF">PHSY_005779</name>
</gene>
<evidence type="ECO:0000313" key="1">
    <source>
        <dbReference type="EMBL" id="GAC98190.1"/>
    </source>
</evidence>
<keyword evidence="1" id="KW-0347">Helicase</keyword>
<sequence>MLRCGCARCGCRAFVRILLAERCFYGDEKLSRALLILEFRVGVVADLGERAVQAVEASGGGTCRSIHIEGGHFESASDAVTCGDGIDGADGDRLEGVRRRKKGPLWWSRLCSTSTGCVDPYRLQGQ</sequence>
<organism evidence="1 2">
    <name type="scientific">Pseudozyma hubeiensis (strain SY62)</name>
    <name type="common">Yeast</name>
    <dbReference type="NCBI Taxonomy" id="1305764"/>
    <lineage>
        <taxon>Eukaryota</taxon>
        <taxon>Fungi</taxon>
        <taxon>Dikarya</taxon>
        <taxon>Basidiomycota</taxon>
        <taxon>Ustilaginomycotina</taxon>
        <taxon>Ustilaginomycetes</taxon>
        <taxon>Ustilaginales</taxon>
        <taxon>Ustilaginaceae</taxon>
        <taxon>Pseudozyma</taxon>
    </lineage>
</organism>
<dbReference type="GO" id="GO:0004386">
    <property type="term" value="F:helicase activity"/>
    <property type="evidence" value="ECO:0007669"/>
    <property type="project" value="UniProtKB-KW"/>
</dbReference>
<keyword evidence="2" id="KW-1185">Reference proteome</keyword>
<name>R9PJ95_PSEHS</name>
<proteinExistence type="predicted"/>
<keyword evidence="1" id="KW-0067">ATP-binding</keyword>
<dbReference type="HOGENOM" id="CLU_1982544_0_0_1"/>
<protein>
    <submittedName>
        <fullName evidence="1">ATP-dependent RNA helicase DBP7</fullName>
    </submittedName>
</protein>
<keyword evidence="1" id="KW-0378">Hydrolase</keyword>
<keyword evidence="1" id="KW-0547">Nucleotide-binding</keyword>
<dbReference type="RefSeq" id="XP_012191777.1">
    <property type="nucleotide sequence ID" value="XM_012336387.1"/>
</dbReference>